<evidence type="ECO:0000256" key="6">
    <source>
        <dbReference type="SAM" id="Coils"/>
    </source>
</evidence>
<dbReference type="GO" id="GO:0005634">
    <property type="term" value="C:nucleus"/>
    <property type="evidence" value="ECO:0007669"/>
    <property type="project" value="TreeGrafter"/>
</dbReference>
<feature type="coiled-coil region" evidence="6">
    <location>
        <begin position="131"/>
        <end position="158"/>
    </location>
</feature>
<dbReference type="GO" id="GO:0030425">
    <property type="term" value="C:dendrite"/>
    <property type="evidence" value="ECO:0007669"/>
    <property type="project" value="TreeGrafter"/>
</dbReference>
<protein>
    <recommendedName>
        <fullName evidence="2">Secretagogin</fullName>
    </recommendedName>
</protein>
<keyword evidence="3" id="KW-0963">Cytoplasm</keyword>
<proteinExistence type="predicted"/>
<name>A0A6P4ZGB6_BRABE</name>
<dbReference type="PROSITE" id="PS00018">
    <property type="entry name" value="EF_HAND_1"/>
    <property type="match status" value="5"/>
</dbReference>
<dbReference type="Pfam" id="PF13499">
    <property type="entry name" value="EF-hand_7"/>
    <property type="match status" value="2"/>
</dbReference>
<dbReference type="PROSITE" id="PS50222">
    <property type="entry name" value="EF_HAND_2"/>
    <property type="match status" value="5"/>
</dbReference>
<dbReference type="GO" id="GO:0005829">
    <property type="term" value="C:cytosol"/>
    <property type="evidence" value="ECO:0007669"/>
    <property type="project" value="TreeGrafter"/>
</dbReference>
<dbReference type="AlphaFoldDB" id="A0A6P4ZGB6"/>
<gene>
    <name evidence="9" type="primary">LOC109482038</name>
</gene>
<evidence type="ECO:0000256" key="5">
    <source>
        <dbReference type="ARBA" id="ARBA00022837"/>
    </source>
</evidence>
<feature type="domain" description="EF-hand" evidence="7">
    <location>
        <begin position="156"/>
        <end position="191"/>
    </location>
</feature>
<evidence type="ECO:0000313" key="8">
    <source>
        <dbReference type="Proteomes" id="UP000515135"/>
    </source>
</evidence>
<evidence type="ECO:0000259" key="7">
    <source>
        <dbReference type="PROSITE" id="PS50222"/>
    </source>
</evidence>
<dbReference type="CDD" id="cd16178">
    <property type="entry name" value="EFh_HEF_SCGN"/>
    <property type="match status" value="1"/>
</dbReference>
<accession>A0A6P4ZGB6</accession>
<keyword evidence="6" id="KW-0175">Coiled coil</keyword>
<dbReference type="GO" id="GO:0005509">
    <property type="term" value="F:calcium ion binding"/>
    <property type="evidence" value="ECO:0007669"/>
    <property type="project" value="InterPro"/>
</dbReference>
<feature type="domain" description="EF-hand" evidence="7">
    <location>
        <begin position="20"/>
        <end position="55"/>
    </location>
</feature>
<evidence type="ECO:0000256" key="1">
    <source>
        <dbReference type="ARBA" id="ARBA00004496"/>
    </source>
</evidence>
<keyword evidence="5" id="KW-0106">Calcium</keyword>
<evidence type="ECO:0000256" key="4">
    <source>
        <dbReference type="ARBA" id="ARBA00022737"/>
    </source>
</evidence>
<dbReference type="KEGG" id="bbel:109482038"/>
<dbReference type="SMART" id="SM00054">
    <property type="entry name" value="EFh"/>
    <property type="match status" value="6"/>
</dbReference>
<feature type="domain" description="EF-hand" evidence="7">
    <location>
        <begin position="112"/>
        <end position="147"/>
    </location>
</feature>
<dbReference type="GO" id="GO:1900271">
    <property type="term" value="P:regulation of long-term synaptic potentiation"/>
    <property type="evidence" value="ECO:0007669"/>
    <property type="project" value="TreeGrafter"/>
</dbReference>
<evidence type="ECO:0000256" key="2">
    <source>
        <dbReference type="ARBA" id="ARBA00019102"/>
    </source>
</evidence>
<evidence type="ECO:0000256" key="3">
    <source>
        <dbReference type="ARBA" id="ARBA00022490"/>
    </source>
</evidence>
<feature type="domain" description="EF-hand" evidence="7">
    <location>
        <begin position="204"/>
        <end position="239"/>
    </location>
</feature>
<dbReference type="PANTHER" id="PTHR19972:SF15">
    <property type="entry name" value="SECRETAGOGIN"/>
    <property type="match status" value="1"/>
</dbReference>
<dbReference type="InterPro" id="IPR035798">
    <property type="entry name" value="EFh_SCGN"/>
</dbReference>
<dbReference type="PANTHER" id="PTHR19972">
    <property type="entry name" value="CALBINDIN"/>
    <property type="match status" value="1"/>
</dbReference>
<dbReference type="GO" id="GO:0099509">
    <property type="term" value="P:regulation of presynaptic cytosolic calcium ion concentration"/>
    <property type="evidence" value="ECO:0007669"/>
    <property type="project" value="TreeGrafter"/>
</dbReference>
<dbReference type="RefSeq" id="XP_019640250.1">
    <property type="nucleotide sequence ID" value="XM_019784691.1"/>
</dbReference>
<dbReference type="Proteomes" id="UP000515135">
    <property type="component" value="Unplaced"/>
</dbReference>
<dbReference type="InterPro" id="IPR011992">
    <property type="entry name" value="EF-hand-dom_pair"/>
</dbReference>
<dbReference type="InterPro" id="IPR018247">
    <property type="entry name" value="EF_Hand_1_Ca_BS"/>
</dbReference>
<dbReference type="SUPFAM" id="SSF47473">
    <property type="entry name" value="EF-hand"/>
    <property type="match status" value="2"/>
</dbReference>
<dbReference type="InterPro" id="IPR002048">
    <property type="entry name" value="EF_hand_dom"/>
</dbReference>
<dbReference type="Gene3D" id="1.10.238.10">
    <property type="entry name" value="EF-hand"/>
    <property type="match status" value="3"/>
</dbReference>
<feature type="domain" description="EF-hand" evidence="7">
    <location>
        <begin position="248"/>
        <end position="281"/>
    </location>
</feature>
<comment type="subcellular location">
    <subcellularLocation>
        <location evidence="1">Cytoplasm</location>
    </subcellularLocation>
</comment>
<keyword evidence="8" id="KW-1185">Reference proteome</keyword>
<dbReference type="OrthoDB" id="428774at2759"/>
<dbReference type="GO" id="GO:0043195">
    <property type="term" value="C:terminal bouton"/>
    <property type="evidence" value="ECO:0007669"/>
    <property type="project" value="TreeGrafter"/>
</dbReference>
<dbReference type="FunFam" id="1.10.238.10:FF:000186">
    <property type="entry name" value="Secretagogin"/>
    <property type="match status" value="1"/>
</dbReference>
<reference evidence="9" key="1">
    <citation type="submission" date="2025-08" db="UniProtKB">
        <authorList>
            <consortium name="RefSeq"/>
        </authorList>
    </citation>
    <scope>IDENTIFICATION</scope>
    <source>
        <tissue evidence="9">Gonad</tissue>
    </source>
</reference>
<dbReference type="InterPro" id="IPR051001">
    <property type="entry name" value="Calbindin_Ca-bind"/>
</dbReference>
<sequence length="281" mass="32652">MAEGQKGKTFLDKYPVFFSMSSHQFAEIWQHFDADGSGHIEGNELDNLFRELLHKLGSTDISQEEVNFTREAFLSTYDFTGDGKIDVYELATIIMPPDENFLFAFHRRHPLDSSVEFMRLWRKYDVDCSGYISTEELKNFLKDLMEQAQKQVTAEELEGYTTTMLELFDKNKDGNLELQEMARLLALRENFLLQLKDSAKSPEERKSDFEKVFAYYDESKTGSLEGVEVDAFVKDLMDLIKPNLTMQQIEDYKEAILKHVDKNKDNKLQKKELAMCLGVRL</sequence>
<keyword evidence="4" id="KW-0677">Repeat</keyword>
<evidence type="ECO:0000313" key="9">
    <source>
        <dbReference type="RefSeq" id="XP_019640250.1"/>
    </source>
</evidence>
<organism evidence="8 9">
    <name type="scientific">Branchiostoma belcheri</name>
    <name type="common">Amphioxus</name>
    <dbReference type="NCBI Taxonomy" id="7741"/>
    <lineage>
        <taxon>Eukaryota</taxon>
        <taxon>Metazoa</taxon>
        <taxon>Chordata</taxon>
        <taxon>Cephalochordata</taxon>
        <taxon>Leptocardii</taxon>
        <taxon>Amphioxiformes</taxon>
        <taxon>Branchiostomatidae</taxon>
        <taxon>Branchiostoma</taxon>
    </lineage>
</organism>
<dbReference type="GeneID" id="109482038"/>